<evidence type="ECO:0000256" key="4">
    <source>
        <dbReference type="ARBA" id="ARBA00012820"/>
    </source>
</evidence>
<evidence type="ECO:0000256" key="6">
    <source>
        <dbReference type="ARBA" id="ARBA00022801"/>
    </source>
</evidence>
<dbReference type="AlphaFoldDB" id="S3CI15"/>
<feature type="signal peptide" evidence="10">
    <location>
        <begin position="1"/>
        <end position="25"/>
    </location>
</feature>
<keyword evidence="12" id="KW-1185">Reference proteome</keyword>
<comment type="catalytic activity">
    <reaction evidence="1">
        <text>2 alpha,alpha'-trehalose 6-mycolate = alpha,alpha'-trehalose 6,6'-bismycolate + alpha,alpha-trehalose</text>
        <dbReference type="Rhea" id="RHEA:23472"/>
        <dbReference type="ChEBI" id="CHEBI:16551"/>
        <dbReference type="ChEBI" id="CHEBI:18195"/>
        <dbReference type="ChEBI" id="CHEBI:18234"/>
        <dbReference type="EC" id="2.3.1.122"/>
    </reaction>
</comment>
<evidence type="ECO:0000256" key="5">
    <source>
        <dbReference type="ARBA" id="ARBA00013244"/>
    </source>
</evidence>
<proteinExistence type="inferred from homology"/>
<dbReference type="GO" id="GO:0004144">
    <property type="term" value="F:diacylglycerol O-acyltransferase activity"/>
    <property type="evidence" value="ECO:0007669"/>
    <property type="project" value="UniProtKB-EC"/>
</dbReference>
<organism evidence="11 12">
    <name type="scientific">Sutterella wadsworthensis HGA0223</name>
    <dbReference type="NCBI Taxonomy" id="1203554"/>
    <lineage>
        <taxon>Bacteria</taxon>
        <taxon>Pseudomonadati</taxon>
        <taxon>Pseudomonadota</taxon>
        <taxon>Betaproteobacteria</taxon>
        <taxon>Burkholderiales</taxon>
        <taxon>Sutterellaceae</taxon>
        <taxon>Sutterella</taxon>
    </lineage>
</organism>
<feature type="region of interest" description="Disordered" evidence="9">
    <location>
        <begin position="142"/>
        <end position="165"/>
    </location>
</feature>
<evidence type="ECO:0000256" key="8">
    <source>
        <dbReference type="ARBA" id="ARBA00048109"/>
    </source>
</evidence>
<dbReference type="Gene3D" id="3.40.50.1820">
    <property type="entry name" value="alpha/beta hydrolase"/>
    <property type="match status" value="1"/>
</dbReference>
<comment type="caution">
    <text evidence="11">The sequence shown here is derived from an EMBL/GenBank/DDBJ whole genome shotgun (WGS) entry which is preliminary data.</text>
</comment>
<evidence type="ECO:0000256" key="9">
    <source>
        <dbReference type="SAM" id="MobiDB-lite"/>
    </source>
</evidence>
<dbReference type="PANTHER" id="PTHR40841">
    <property type="entry name" value="SIDEROPHORE TRIACETYLFUSARININE C ESTERASE"/>
    <property type="match status" value="1"/>
</dbReference>
<dbReference type="PROSITE" id="PS51318">
    <property type="entry name" value="TAT"/>
    <property type="match status" value="1"/>
</dbReference>
<dbReference type="GO" id="GO:0050348">
    <property type="term" value="F:trehalose O-mycolyltransferase activity"/>
    <property type="evidence" value="ECO:0007669"/>
    <property type="project" value="UniProtKB-EC"/>
</dbReference>
<dbReference type="EMBL" id="ATCF01000012">
    <property type="protein sequence ID" value="EPE00165.1"/>
    <property type="molecule type" value="Genomic_DNA"/>
</dbReference>
<dbReference type="Proteomes" id="UP000014400">
    <property type="component" value="Unassembled WGS sequence"/>
</dbReference>
<dbReference type="InterPro" id="IPR052558">
    <property type="entry name" value="Siderophore_Hydrolase_D"/>
</dbReference>
<keyword evidence="10" id="KW-0732">Signal</keyword>
<dbReference type="EC" id="2.3.1.20" evidence="5"/>
<evidence type="ECO:0000256" key="10">
    <source>
        <dbReference type="SAM" id="SignalP"/>
    </source>
</evidence>
<dbReference type="SUPFAM" id="SSF53474">
    <property type="entry name" value="alpha/beta-Hydrolases"/>
    <property type="match status" value="1"/>
</dbReference>
<evidence type="ECO:0000256" key="7">
    <source>
        <dbReference type="ARBA" id="ARBA00032572"/>
    </source>
</evidence>
<gene>
    <name evidence="11" type="ORF">HMPREF1476_00894</name>
</gene>
<sequence>MSSIGFSRRKVLFSAALLGSLDAVGFNVLPASASPSPIGVHDASHSVQSAVPQPVFFKRGHKLETGFQAEIRSPLHGEIRTLRIRMPDRQKAALKGVHVLYLLDGETFFAAAAAYAQWLEQSRLGTIGGVMVVGIENKENRTRDLTPSASTADRQGRLDPAASLQGGGAGRFLDFITGELRQTVEAQLPDGMRIIHRTLIGHSFGGLFTVNAVLTQPHAFDDFIAADPSFWWDQRRLIQKAAADGLGDKAAAGPGRRLYLGFATKPRQDRTGSAERPAAGARLSADPLVSDFIGKLQSQGMQVRRQDFPDEVHGTVMFPALFDALKHFYTRELS</sequence>
<evidence type="ECO:0000256" key="3">
    <source>
        <dbReference type="ARBA" id="ARBA00005874"/>
    </source>
</evidence>
<reference evidence="11 12" key="1">
    <citation type="submission" date="2013-04" db="EMBL/GenBank/DDBJ databases">
        <title>The Genome Sequence of Sutterella wadsworthensis HGA0223.</title>
        <authorList>
            <consortium name="The Broad Institute Genomics Platform"/>
            <person name="Earl A."/>
            <person name="Ward D."/>
            <person name="Feldgarden M."/>
            <person name="Gevers D."/>
            <person name="Schmidt T.M."/>
            <person name="Dover J."/>
            <person name="Dai D."/>
            <person name="Walker B."/>
            <person name="Young S."/>
            <person name="Zeng Q."/>
            <person name="Gargeya S."/>
            <person name="Fitzgerald M."/>
            <person name="Haas B."/>
            <person name="Abouelleil A."/>
            <person name="Allen A.W."/>
            <person name="Alvarado L."/>
            <person name="Arachchi H.M."/>
            <person name="Berlin A.M."/>
            <person name="Chapman S.B."/>
            <person name="Gainer-Dewar J."/>
            <person name="Goldberg J."/>
            <person name="Griggs A."/>
            <person name="Gujja S."/>
            <person name="Hansen M."/>
            <person name="Howarth C."/>
            <person name="Imamovic A."/>
            <person name="Ireland A."/>
            <person name="Larimer J."/>
            <person name="McCowan C."/>
            <person name="Murphy C."/>
            <person name="Pearson M."/>
            <person name="Poon T.W."/>
            <person name="Priest M."/>
            <person name="Roberts A."/>
            <person name="Saif S."/>
            <person name="Shea T."/>
            <person name="Sisk P."/>
            <person name="Sykes S."/>
            <person name="Wortman J."/>
            <person name="Nusbaum C."/>
            <person name="Birren B."/>
        </authorList>
    </citation>
    <scope>NUCLEOTIDE SEQUENCE [LARGE SCALE GENOMIC DNA]</scope>
    <source>
        <strain evidence="11 12">HGA0223</strain>
    </source>
</reference>
<dbReference type="InterPro" id="IPR006311">
    <property type="entry name" value="TAT_signal"/>
</dbReference>
<dbReference type="EC" id="2.3.1.122" evidence="4"/>
<dbReference type="STRING" id="1203554.HMPREF1476_00894"/>
<dbReference type="RefSeq" id="WP_016474217.1">
    <property type="nucleotide sequence ID" value="NZ_KE150480.1"/>
</dbReference>
<keyword evidence="6" id="KW-0378">Hydrolase</keyword>
<evidence type="ECO:0000256" key="1">
    <source>
        <dbReference type="ARBA" id="ARBA00000697"/>
    </source>
</evidence>
<dbReference type="HOGENOM" id="CLU_039834_3_2_4"/>
<dbReference type="InterPro" id="IPR029058">
    <property type="entry name" value="AB_hydrolase_fold"/>
</dbReference>
<dbReference type="eggNOG" id="COG2819">
    <property type="taxonomic scope" value="Bacteria"/>
</dbReference>
<protein>
    <recommendedName>
        <fullName evidence="7">Acyl-CoA:diacylglycerol acyltransferase</fullName>
        <ecNumber evidence="4">2.3.1.122</ecNumber>
        <ecNumber evidence="5">2.3.1.20</ecNumber>
    </recommendedName>
</protein>
<dbReference type="PANTHER" id="PTHR40841:SF2">
    <property type="entry name" value="SIDEROPHORE-DEGRADING ESTERASE (EUROFUNG)"/>
    <property type="match status" value="1"/>
</dbReference>
<comment type="catalytic activity">
    <reaction evidence="8">
        <text>an acyl-CoA + a 1,2-diacyl-sn-glycerol = a triacyl-sn-glycerol + CoA</text>
        <dbReference type="Rhea" id="RHEA:10868"/>
        <dbReference type="ChEBI" id="CHEBI:17815"/>
        <dbReference type="ChEBI" id="CHEBI:57287"/>
        <dbReference type="ChEBI" id="CHEBI:58342"/>
        <dbReference type="ChEBI" id="CHEBI:64615"/>
        <dbReference type="EC" id="2.3.1.20"/>
    </reaction>
</comment>
<dbReference type="PATRIC" id="fig|1203554.3.peg.913"/>
<dbReference type="GO" id="GO:0016788">
    <property type="term" value="F:hydrolase activity, acting on ester bonds"/>
    <property type="evidence" value="ECO:0007669"/>
    <property type="project" value="TreeGrafter"/>
</dbReference>
<accession>S3CI15</accession>
<comment type="similarity">
    <text evidence="3">Belongs to the mycobacterial A85 antigen family.</text>
</comment>
<feature type="chain" id="PRO_5004518618" description="Acyl-CoA:diacylglycerol acyltransferase" evidence="10">
    <location>
        <begin position="26"/>
        <end position="334"/>
    </location>
</feature>
<evidence type="ECO:0000313" key="11">
    <source>
        <dbReference type="EMBL" id="EPE00165.1"/>
    </source>
</evidence>
<evidence type="ECO:0000256" key="2">
    <source>
        <dbReference type="ARBA" id="ARBA00005622"/>
    </source>
</evidence>
<name>S3CI15_9BURK</name>
<evidence type="ECO:0000313" key="12">
    <source>
        <dbReference type="Proteomes" id="UP000014400"/>
    </source>
</evidence>
<dbReference type="Pfam" id="PF00756">
    <property type="entry name" value="Esterase"/>
    <property type="match status" value="1"/>
</dbReference>
<comment type="similarity">
    <text evidence="2">Belongs to the esterase D family.</text>
</comment>
<dbReference type="InterPro" id="IPR000801">
    <property type="entry name" value="Esterase-like"/>
</dbReference>